<feature type="compositionally biased region" description="Basic residues" evidence="7">
    <location>
        <begin position="411"/>
        <end position="423"/>
    </location>
</feature>
<dbReference type="CDD" id="cd00268">
    <property type="entry name" value="DEADc"/>
    <property type="match status" value="1"/>
</dbReference>
<keyword evidence="12" id="KW-1185">Reference proteome</keyword>
<dbReference type="PANTHER" id="PTHR47959">
    <property type="entry name" value="ATP-DEPENDENT RNA HELICASE RHLE-RELATED"/>
    <property type="match status" value="1"/>
</dbReference>
<dbReference type="Proteomes" id="UP000619743">
    <property type="component" value="Unassembled WGS sequence"/>
</dbReference>
<keyword evidence="3 5" id="KW-0347">Helicase</keyword>
<dbReference type="EC" id="3.6.4.13" evidence="5"/>
<dbReference type="InterPro" id="IPR027417">
    <property type="entry name" value="P-loop_NTPase"/>
</dbReference>
<feature type="short sequence motif" description="Q motif" evidence="6">
    <location>
        <begin position="1"/>
        <end position="29"/>
    </location>
</feature>
<dbReference type="PROSITE" id="PS51195">
    <property type="entry name" value="Q_MOTIF"/>
    <property type="match status" value="1"/>
</dbReference>
<evidence type="ECO:0000256" key="7">
    <source>
        <dbReference type="SAM" id="MobiDB-lite"/>
    </source>
</evidence>
<proteinExistence type="inferred from homology"/>
<dbReference type="PROSITE" id="PS51194">
    <property type="entry name" value="HELICASE_CTER"/>
    <property type="match status" value="1"/>
</dbReference>
<dbReference type="GO" id="GO:0016787">
    <property type="term" value="F:hydrolase activity"/>
    <property type="evidence" value="ECO:0007669"/>
    <property type="project" value="UniProtKB-KW"/>
</dbReference>
<dbReference type="InterPro" id="IPR014001">
    <property type="entry name" value="Helicase_ATP-bd"/>
</dbReference>
<comment type="subunit">
    <text evidence="5">Interacts with the 50S ribosomal subunit.</text>
</comment>
<dbReference type="PANTHER" id="PTHR47959:SF3">
    <property type="entry name" value="ATP-DEPENDENT RNA HELICASE SRMB"/>
    <property type="match status" value="1"/>
</dbReference>
<dbReference type="PROSITE" id="PS00039">
    <property type="entry name" value="DEAD_ATP_HELICASE"/>
    <property type="match status" value="1"/>
</dbReference>
<dbReference type="InterPro" id="IPR014014">
    <property type="entry name" value="RNA_helicase_DEAD_Q_motif"/>
</dbReference>
<dbReference type="GO" id="GO:0003676">
    <property type="term" value="F:nucleic acid binding"/>
    <property type="evidence" value="ECO:0007669"/>
    <property type="project" value="InterPro"/>
</dbReference>
<feature type="compositionally biased region" description="Basic residues" evidence="7">
    <location>
        <begin position="388"/>
        <end position="403"/>
    </location>
</feature>
<sequence length="450" mass="50495">MDFADLDLSPKLLKALTVSEYKRPTTIQQQMIPTVLDGVDVLANAPTGTGKTAAYLLPALQQLLDFPRAKSGPPRVLVLVPTRELAAQVLDYAEKLSQFTHLDCRVLTGGVDHAEYAQMLKRNIDVLIATPGRLLEYLNQELIDPRQVETMIIDEADRTLEMGHGQDVEVIAAEARWRKQTLLLSATLEGNLVADFANRLLEEPIRIEANQVPRREKNRIHQWIHLADGAEHKRQLLLHYLKSEQTQKVIVFGKTRAGLAELADWLRSEGIEPFEIRGSMEQDKRNEALLRFSQQQRCCILATDVAARGIDVRDISHVINFDMPRTADVYVHRIGRTGRAGAKGTAISLVEAHDMAQLERIERYIDEPLQRRFVNGLRPKHKEASVGKKGKPAKKPSKKKQAKKLADAVKPAKKRLRDKKNKGAPRWLKSKAEGNSNGAPAKDKSNSQDS</sequence>
<dbReference type="RefSeq" id="WP_087507655.1">
    <property type="nucleotide sequence ID" value="NZ_BMDX01000033.1"/>
</dbReference>
<dbReference type="CDD" id="cd18787">
    <property type="entry name" value="SF2_C_DEAD"/>
    <property type="match status" value="1"/>
</dbReference>
<feature type="compositionally biased region" description="Basic and acidic residues" evidence="7">
    <location>
        <begin position="441"/>
        <end position="450"/>
    </location>
</feature>
<evidence type="ECO:0000259" key="10">
    <source>
        <dbReference type="PROSITE" id="PS51195"/>
    </source>
</evidence>
<keyword evidence="2 5" id="KW-0378">Hydrolase</keyword>
<dbReference type="GO" id="GO:0000027">
    <property type="term" value="P:ribosomal large subunit assembly"/>
    <property type="evidence" value="ECO:0007669"/>
    <property type="project" value="UniProtKB-UniRule"/>
</dbReference>
<keyword evidence="5" id="KW-0963">Cytoplasm</keyword>
<comment type="catalytic activity">
    <reaction evidence="5">
        <text>ATP + H2O = ADP + phosphate + H(+)</text>
        <dbReference type="Rhea" id="RHEA:13065"/>
        <dbReference type="ChEBI" id="CHEBI:15377"/>
        <dbReference type="ChEBI" id="CHEBI:15378"/>
        <dbReference type="ChEBI" id="CHEBI:30616"/>
        <dbReference type="ChEBI" id="CHEBI:43474"/>
        <dbReference type="ChEBI" id="CHEBI:456216"/>
        <dbReference type="EC" id="3.6.4.13"/>
    </reaction>
</comment>
<evidence type="ECO:0000259" key="9">
    <source>
        <dbReference type="PROSITE" id="PS51194"/>
    </source>
</evidence>
<dbReference type="GO" id="GO:0003724">
    <property type="term" value="F:RNA helicase activity"/>
    <property type="evidence" value="ECO:0007669"/>
    <property type="project" value="UniProtKB-UniRule"/>
</dbReference>
<organism evidence="11 12">
    <name type="scientific">Neiella marina</name>
    <dbReference type="NCBI Taxonomy" id="508461"/>
    <lineage>
        <taxon>Bacteria</taxon>
        <taxon>Pseudomonadati</taxon>
        <taxon>Pseudomonadota</taxon>
        <taxon>Gammaproteobacteria</taxon>
        <taxon>Alteromonadales</taxon>
        <taxon>Echinimonadaceae</taxon>
        <taxon>Neiella</taxon>
    </lineage>
</organism>
<dbReference type="SUPFAM" id="SSF52540">
    <property type="entry name" value="P-loop containing nucleoside triphosphate hydrolases"/>
    <property type="match status" value="1"/>
</dbReference>
<evidence type="ECO:0000313" key="11">
    <source>
        <dbReference type="EMBL" id="GGA90639.1"/>
    </source>
</evidence>
<comment type="caution">
    <text evidence="11">The sequence shown here is derived from an EMBL/GenBank/DDBJ whole genome shotgun (WGS) entry which is preliminary data.</text>
</comment>
<evidence type="ECO:0000256" key="6">
    <source>
        <dbReference type="PROSITE-ProRule" id="PRU00552"/>
    </source>
</evidence>
<dbReference type="Pfam" id="PF00270">
    <property type="entry name" value="DEAD"/>
    <property type="match status" value="1"/>
</dbReference>
<dbReference type="SMART" id="SM00490">
    <property type="entry name" value="HELICc"/>
    <property type="match status" value="1"/>
</dbReference>
<dbReference type="OrthoDB" id="9805696at2"/>
<protein>
    <recommendedName>
        <fullName evidence="5">ATP-dependent RNA helicase SrmB</fullName>
        <ecNumber evidence="5">3.6.4.13</ecNumber>
    </recommendedName>
</protein>
<evidence type="ECO:0000259" key="8">
    <source>
        <dbReference type="PROSITE" id="PS51192"/>
    </source>
</evidence>
<dbReference type="InterPro" id="IPR050079">
    <property type="entry name" value="DEAD_box_RNA_helicase"/>
</dbReference>
<evidence type="ECO:0000313" key="12">
    <source>
        <dbReference type="Proteomes" id="UP000619743"/>
    </source>
</evidence>
<dbReference type="Pfam" id="PF00271">
    <property type="entry name" value="Helicase_C"/>
    <property type="match status" value="1"/>
</dbReference>
<keyword evidence="4 5" id="KW-0067">ATP-binding</keyword>
<dbReference type="InterPro" id="IPR044742">
    <property type="entry name" value="DEAD/DEAH_RhlB"/>
</dbReference>
<keyword evidence="1 5" id="KW-0547">Nucleotide-binding</keyword>
<dbReference type="InterPro" id="IPR028621">
    <property type="entry name" value="DEAD_helicase_SrmB"/>
</dbReference>
<comment type="similarity">
    <text evidence="5">Belongs to the DEAD box helicase family. SrmB subfamily.</text>
</comment>
<dbReference type="AlphaFoldDB" id="A0A8J2XRW2"/>
<dbReference type="InterPro" id="IPR011545">
    <property type="entry name" value="DEAD/DEAH_box_helicase_dom"/>
</dbReference>
<dbReference type="InterPro" id="IPR001650">
    <property type="entry name" value="Helicase_C-like"/>
</dbReference>
<evidence type="ECO:0000256" key="1">
    <source>
        <dbReference type="ARBA" id="ARBA00022741"/>
    </source>
</evidence>
<evidence type="ECO:0000256" key="5">
    <source>
        <dbReference type="HAMAP-Rule" id="MF_00967"/>
    </source>
</evidence>
<gene>
    <name evidence="5 11" type="primary">srmB</name>
    <name evidence="11" type="ORF">GCM10011369_35950</name>
</gene>
<reference evidence="12" key="1">
    <citation type="journal article" date="2019" name="Int. J. Syst. Evol. Microbiol.">
        <title>The Global Catalogue of Microorganisms (GCM) 10K type strain sequencing project: providing services to taxonomists for standard genome sequencing and annotation.</title>
        <authorList>
            <consortium name="The Broad Institute Genomics Platform"/>
            <consortium name="The Broad Institute Genome Sequencing Center for Infectious Disease"/>
            <person name="Wu L."/>
            <person name="Ma J."/>
        </authorList>
    </citation>
    <scope>NUCLEOTIDE SEQUENCE [LARGE SCALE GENOMIC DNA]</scope>
    <source>
        <strain evidence="12">CGMCC 1.10130</strain>
    </source>
</reference>
<evidence type="ECO:0000256" key="3">
    <source>
        <dbReference type="ARBA" id="ARBA00022806"/>
    </source>
</evidence>
<dbReference type="InterPro" id="IPR000629">
    <property type="entry name" value="RNA-helicase_DEAD-box_CS"/>
</dbReference>
<dbReference type="GO" id="GO:0005524">
    <property type="term" value="F:ATP binding"/>
    <property type="evidence" value="ECO:0007669"/>
    <property type="project" value="UniProtKB-UniRule"/>
</dbReference>
<name>A0A8J2XRW2_9GAMM</name>
<dbReference type="EMBL" id="BMDX01000033">
    <property type="protein sequence ID" value="GGA90639.1"/>
    <property type="molecule type" value="Genomic_DNA"/>
</dbReference>
<feature type="domain" description="DEAD-box RNA helicase Q" evidence="10">
    <location>
        <begin position="1"/>
        <end position="29"/>
    </location>
</feature>
<comment type="function">
    <text evidence="5">DEAD-box RNA helicase involved in the assembly of the 50S ribosomal subunit at low temperature. Exhibits RNA-stimulated ATP hydrolysis and RNA unwinding activity.</text>
</comment>
<dbReference type="SMART" id="SM00487">
    <property type="entry name" value="DEXDc"/>
    <property type="match status" value="1"/>
</dbReference>
<evidence type="ECO:0000256" key="2">
    <source>
        <dbReference type="ARBA" id="ARBA00022801"/>
    </source>
</evidence>
<feature type="domain" description="Helicase C-terminal" evidence="9">
    <location>
        <begin position="233"/>
        <end position="385"/>
    </location>
</feature>
<keyword evidence="5" id="KW-0690">Ribosome biogenesis</keyword>
<comment type="subcellular location">
    <subcellularLocation>
        <location evidence="5">Cytoplasm</location>
    </subcellularLocation>
</comment>
<accession>A0A8J2XRW2</accession>
<feature type="domain" description="Helicase ATP-binding" evidence="8">
    <location>
        <begin position="32"/>
        <end position="206"/>
    </location>
</feature>
<evidence type="ECO:0000256" key="4">
    <source>
        <dbReference type="ARBA" id="ARBA00022840"/>
    </source>
</evidence>
<dbReference type="PROSITE" id="PS51192">
    <property type="entry name" value="HELICASE_ATP_BIND_1"/>
    <property type="match status" value="1"/>
</dbReference>
<dbReference type="HAMAP" id="MF_00967">
    <property type="entry name" value="DEAD_helicase_SrmB"/>
    <property type="match status" value="1"/>
</dbReference>
<dbReference type="Gene3D" id="3.40.50.300">
    <property type="entry name" value="P-loop containing nucleotide triphosphate hydrolases"/>
    <property type="match status" value="2"/>
</dbReference>
<dbReference type="GO" id="GO:0005829">
    <property type="term" value="C:cytosol"/>
    <property type="evidence" value="ECO:0007669"/>
    <property type="project" value="TreeGrafter"/>
</dbReference>
<feature type="region of interest" description="Disordered" evidence="7">
    <location>
        <begin position="375"/>
        <end position="450"/>
    </location>
</feature>
<dbReference type="NCBIfam" id="NF008394">
    <property type="entry name" value="PRK11192.1"/>
    <property type="match status" value="1"/>
</dbReference>